<dbReference type="PANTHER" id="PTHR42929:SF1">
    <property type="entry name" value="INNER MEMBRANE ABC TRANSPORTER PERMEASE PROTEIN YDCU-RELATED"/>
    <property type="match status" value="1"/>
</dbReference>
<feature type="transmembrane region" description="Helical" evidence="8">
    <location>
        <begin position="183"/>
        <end position="205"/>
    </location>
</feature>
<keyword evidence="11" id="KW-1185">Reference proteome</keyword>
<protein>
    <submittedName>
        <fullName evidence="10">Polyamine ABC transporter permease</fullName>
    </submittedName>
</protein>
<evidence type="ECO:0000313" key="10">
    <source>
        <dbReference type="EMBL" id="BBY62833.1"/>
    </source>
</evidence>
<feature type="transmembrane region" description="Helical" evidence="8">
    <location>
        <begin position="29"/>
        <end position="54"/>
    </location>
</feature>
<evidence type="ECO:0000256" key="1">
    <source>
        <dbReference type="ARBA" id="ARBA00004651"/>
    </source>
</evidence>
<evidence type="ECO:0000256" key="6">
    <source>
        <dbReference type="ARBA" id="ARBA00022989"/>
    </source>
</evidence>
<evidence type="ECO:0000256" key="7">
    <source>
        <dbReference type="ARBA" id="ARBA00023136"/>
    </source>
</evidence>
<dbReference type="PANTHER" id="PTHR42929">
    <property type="entry name" value="INNER MEMBRANE ABC TRANSPORTER PERMEASE PROTEIN YDCU-RELATED-RELATED"/>
    <property type="match status" value="1"/>
</dbReference>
<dbReference type="SUPFAM" id="SSF161098">
    <property type="entry name" value="MetI-like"/>
    <property type="match status" value="1"/>
</dbReference>
<evidence type="ECO:0000313" key="11">
    <source>
        <dbReference type="Proteomes" id="UP000467148"/>
    </source>
</evidence>
<evidence type="ECO:0000256" key="5">
    <source>
        <dbReference type="ARBA" id="ARBA00022692"/>
    </source>
</evidence>
<dbReference type="Pfam" id="PF00528">
    <property type="entry name" value="BPD_transp_1"/>
    <property type="match status" value="1"/>
</dbReference>
<evidence type="ECO:0000256" key="2">
    <source>
        <dbReference type="ARBA" id="ARBA00007069"/>
    </source>
</evidence>
<feature type="transmembrane region" description="Helical" evidence="8">
    <location>
        <begin position="100"/>
        <end position="121"/>
    </location>
</feature>
<keyword evidence="4" id="KW-1003">Cell membrane</keyword>
<keyword evidence="3 8" id="KW-0813">Transport</keyword>
<comment type="similarity">
    <text evidence="2">Belongs to the binding-protein-dependent transport system permease family. CysTW subfamily.</text>
</comment>
<dbReference type="Proteomes" id="UP000467148">
    <property type="component" value="Chromosome"/>
</dbReference>
<dbReference type="CDD" id="cd06261">
    <property type="entry name" value="TM_PBP2"/>
    <property type="match status" value="1"/>
</dbReference>
<keyword evidence="5 8" id="KW-0812">Transmembrane</keyword>
<keyword evidence="7 8" id="KW-0472">Membrane</keyword>
<dbReference type="InterPro" id="IPR035906">
    <property type="entry name" value="MetI-like_sf"/>
</dbReference>
<keyword evidence="6 8" id="KW-1133">Transmembrane helix</keyword>
<dbReference type="RefSeq" id="WP_246227713.1">
    <property type="nucleotide sequence ID" value="NZ_AP022596.1"/>
</dbReference>
<proteinExistence type="inferred from homology"/>
<feature type="domain" description="ABC transmembrane type-1" evidence="9">
    <location>
        <begin position="96"/>
        <end position="304"/>
    </location>
</feature>
<evidence type="ECO:0000256" key="4">
    <source>
        <dbReference type="ARBA" id="ARBA00022475"/>
    </source>
</evidence>
<organism evidence="10 11">
    <name type="scientific">Mycolicibacterium helvum</name>
    <dbReference type="NCBI Taxonomy" id="1534349"/>
    <lineage>
        <taxon>Bacteria</taxon>
        <taxon>Bacillati</taxon>
        <taxon>Actinomycetota</taxon>
        <taxon>Actinomycetes</taxon>
        <taxon>Mycobacteriales</taxon>
        <taxon>Mycobacteriaceae</taxon>
        <taxon>Mycolicibacterium</taxon>
    </lineage>
</organism>
<dbReference type="GO" id="GO:0005886">
    <property type="term" value="C:plasma membrane"/>
    <property type="evidence" value="ECO:0007669"/>
    <property type="project" value="UniProtKB-SubCell"/>
</dbReference>
<dbReference type="KEGG" id="mhev:MHEL_10760"/>
<dbReference type="Gene3D" id="1.10.3720.10">
    <property type="entry name" value="MetI-like"/>
    <property type="match status" value="1"/>
</dbReference>
<dbReference type="PROSITE" id="PS50928">
    <property type="entry name" value="ABC_TM1"/>
    <property type="match status" value="1"/>
</dbReference>
<comment type="subcellular location">
    <subcellularLocation>
        <location evidence="1 8">Cell membrane</location>
        <topology evidence="1 8">Multi-pass membrane protein</topology>
    </subcellularLocation>
</comment>
<feature type="transmembrane region" description="Helical" evidence="8">
    <location>
        <begin position="128"/>
        <end position="146"/>
    </location>
</feature>
<dbReference type="InterPro" id="IPR000515">
    <property type="entry name" value="MetI-like"/>
</dbReference>
<evidence type="ECO:0000256" key="8">
    <source>
        <dbReference type="RuleBase" id="RU363032"/>
    </source>
</evidence>
<name>A0A7I7T1M4_9MYCO</name>
<reference evidence="10 11" key="1">
    <citation type="journal article" date="2019" name="Emerg. Microbes Infect.">
        <title>Comprehensive subspecies identification of 175 nontuberculous mycobacteria species based on 7547 genomic profiles.</title>
        <authorList>
            <person name="Matsumoto Y."/>
            <person name="Kinjo T."/>
            <person name="Motooka D."/>
            <person name="Nabeya D."/>
            <person name="Jung N."/>
            <person name="Uechi K."/>
            <person name="Horii T."/>
            <person name="Iida T."/>
            <person name="Fujita J."/>
            <person name="Nakamura S."/>
        </authorList>
    </citation>
    <scope>NUCLEOTIDE SEQUENCE [LARGE SCALE GENOMIC DNA]</scope>
    <source>
        <strain evidence="10 11">JCM 30396</strain>
    </source>
</reference>
<feature type="transmembrane region" description="Helical" evidence="8">
    <location>
        <begin position="226"/>
        <end position="251"/>
    </location>
</feature>
<sequence length="315" mass="34591">MTLAEVADPTPAPVASPLKRTRTNGLWPLLAMPGVVWLAVFFLAPLYVVLAIVFGQVDPLFRTPIPVWNPLEWDPSQFTYVLTHIVGENGVFGPALLRTAVYVVLASVLCLLIAFPVAYYTARLSGRWAGVLLAALIAPFWISYMMRMLAWVNLLQDDGMVNRLFSLGGVFHVNVHWLTGQPVVVVLGLVYGYVPYMILPLYAGLDRLPQSTLEAARDLGANRLESFWRVTLPMCRPTILAAVLLTCLPMLGDYFTSDMLSASPKTAMVGNLINDSVQAPGQTGQAGAFVMLVLIVTVVPMFYYVRVTARDEVST</sequence>
<dbReference type="EMBL" id="AP022596">
    <property type="protein sequence ID" value="BBY62833.1"/>
    <property type="molecule type" value="Genomic_DNA"/>
</dbReference>
<gene>
    <name evidence="10" type="ORF">MHEL_10760</name>
</gene>
<feature type="transmembrane region" description="Helical" evidence="8">
    <location>
        <begin position="286"/>
        <end position="305"/>
    </location>
</feature>
<evidence type="ECO:0000256" key="3">
    <source>
        <dbReference type="ARBA" id="ARBA00022448"/>
    </source>
</evidence>
<evidence type="ECO:0000259" key="9">
    <source>
        <dbReference type="PROSITE" id="PS50928"/>
    </source>
</evidence>
<dbReference type="GO" id="GO:0055085">
    <property type="term" value="P:transmembrane transport"/>
    <property type="evidence" value="ECO:0007669"/>
    <property type="project" value="InterPro"/>
</dbReference>
<accession>A0A7I7T1M4</accession>
<dbReference type="AlphaFoldDB" id="A0A7I7T1M4"/>